<evidence type="ECO:0000313" key="1">
    <source>
        <dbReference type="EMBL" id="MCT2558350.1"/>
    </source>
</evidence>
<sequence>MNELMDTPDMLSDSRLHRRSFLAGLGVAGGALVIPACAGPYGGFSFTDAIARLLFLSSSRAFDRMAAPGGFWDQQVAQLGFEEFLGARGGVLSRILTSALFKDRLARALAPVAFDAAQRAAPVVADTIRVIGFQNAVDLVRGGPTAATSYLRQNMGTRLIDAMLPEVGQGLRVASDPIVGEALAALTGVDVPQVARRFTGTVDNVIWDQIGLEEAAIRRDPASTRDPLIIGVFGAGNAF</sequence>
<dbReference type="InterPro" id="IPR025245">
    <property type="entry name" value="DUF4197"/>
</dbReference>
<dbReference type="Proteomes" id="UP001142648">
    <property type="component" value="Unassembled WGS sequence"/>
</dbReference>
<evidence type="ECO:0000313" key="2">
    <source>
        <dbReference type="Proteomes" id="UP001142648"/>
    </source>
</evidence>
<dbReference type="AlphaFoldDB" id="A0A9X2VZM2"/>
<organism evidence="1 2">
    <name type="scientific">Tsuneonella litorea</name>
    <dbReference type="NCBI Taxonomy" id="2976475"/>
    <lineage>
        <taxon>Bacteria</taxon>
        <taxon>Pseudomonadati</taxon>
        <taxon>Pseudomonadota</taxon>
        <taxon>Alphaproteobacteria</taxon>
        <taxon>Sphingomonadales</taxon>
        <taxon>Erythrobacteraceae</taxon>
        <taxon>Tsuneonella</taxon>
    </lineage>
</organism>
<protein>
    <submittedName>
        <fullName evidence="1">DUF4197 domain-containing protein</fullName>
    </submittedName>
</protein>
<dbReference type="InterPro" id="IPR019546">
    <property type="entry name" value="TAT_signal_bac_arc"/>
</dbReference>
<name>A0A9X2VZM2_9SPHN</name>
<proteinExistence type="predicted"/>
<dbReference type="InterPro" id="IPR006311">
    <property type="entry name" value="TAT_signal"/>
</dbReference>
<accession>A0A9X2VZM2</accession>
<dbReference type="Pfam" id="PF13852">
    <property type="entry name" value="DUF4197"/>
    <property type="match status" value="1"/>
</dbReference>
<dbReference type="EMBL" id="JAOAMV010000002">
    <property type="protein sequence ID" value="MCT2558350.1"/>
    <property type="molecule type" value="Genomic_DNA"/>
</dbReference>
<keyword evidence="2" id="KW-1185">Reference proteome</keyword>
<comment type="caution">
    <text evidence="1">The sequence shown here is derived from an EMBL/GenBank/DDBJ whole genome shotgun (WGS) entry which is preliminary data.</text>
</comment>
<dbReference type="PROSITE" id="PS51318">
    <property type="entry name" value="TAT"/>
    <property type="match status" value="1"/>
</dbReference>
<gene>
    <name evidence="1" type="ORF">N0B51_05090</name>
</gene>
<dbReference type="NCBIfam" id="TIGR01409">
    <property type="entry name" value="TAT_signal_seq"/>
    <property type="match status" value="1"/>
</dbReference>
<dbReference type="RefSeq" id="WP_259961158.1">
    <property type="nucleotide sequence ID" value="NZ_JAOAMV010000002.1"/>
</dbReference>
<reference evidence="1" key="1">
    <citation type="submission" date="2022-09" db="EMBL/GenBank/DDBJ databases">
        <title>The genome sequence of Tsuneonella sp. YG55.</title>
        <authorList>
            <person name="Liu Y."/>
        </authorList>
    </citation>
    <scope>NUCLEOTIDE SEQUENCE</scope>
    <source>
        <strain evidence="1">YG55</strain>
    </source>
</reference>